<reference evidence="1" key="3">
    <citation type="submission" date="2023-05" db="EMBL/GenBank/DDBJ databases">
        <authorList>
            <person name="Smith C.H."/>
        </authorList>
    </citation>
    <scope>NUCLEOTIDE SEQUENCE</scope>
    <source>
        <strain evidence="1">CHS0354</strain>
        <tissue evidence="1">Mantle</tissue>
    </source>
</reference>
<dbReference type="Proteomes" id="UP001195483">
    <property type="component" value="Unassembled WGS sequence"/>
</dbReference>
<reference evidence="1" key="1">
    <citation type="journal article" date="2021" name="Genome Biol. Evol.">
        <title>A High-Quality Reference Genome for a Parasitic Bivalve with Doubly Uniparental Inheritance (Bivalvia: Unionida).</title>
        <authorList>
            <person name="Smith C.H."/>
        </authorList>
    </citation>
    <scope>NUCLEOTIDE SEQUENCE</scope>
    <source>
        <strain evidence="1">CHS0354</strain>
    </source>
</reference>
<sequence>MVALNLTNVANRDGKVDACKVKLALVQAILTVLTVSPTGSMFRILITNRGDMQFGVVMYSKSRGRAPVNGQALIQTTRLLPPGYFAGLARLSTTVLTK</sequence>
<evidence type="ECO:0000313" key="2">
    <source>
        <dbReference type="Proteomes" id="UP001195483"/>
    </source>
</evidence>
<evidence type="ECO:0000313" key="1">
    <source>
        <dbReference type="EMBL" id="KAK3601913.1"/>
    </source>
</evidence>
<proteinExistence type="predicted"/>
<accession>A0AAE0T2E4</accession>
<keyword evidence="2" id="KW-1185">Reference proteome</keyword>
<gene>
    <name evidence="1" type="ORF">CHS0354_041852</name>
</gene>
<name>A0AAE0T2E4_9BIVA</name>
<comment type="caution">
    <text evidence="1">The sequence shown here is derived from an EMBL/GenBank/DDBJ whole genome shotgun (WGS) entry which is preliminary data.</text>
</comment>
<protein>
    <submittedName>
        <fullName evidence="1">Uncharacterized protein</fullName>
    </submittedName>
</protein>
<organism evidence="1 2">
    <name type="scientific">Potamilus streckersoni</name>
    <dbReference type="NCBI Taxonomy" id="2493646"/>
    <lineage>
        <taxon>Eukaryota</taxon>
        <taxon>Metazoa</taxon>
        <taxon>Spiralia</taxon>
        <taxon>Lophotrochozoa</taxon>
        <taxon>Mollusca</taxon>
        <taxon>Bivalvia</taxon>
        <taxon>Autobranchia</taxon>
        <taxon>Heteroconchia</taxon>
        <taxon>Palaeoheterodonta</taxon>
        <taxon>Unionida</taxon>
        <taxon>Unionoidea</taxon>
        <taxon>Unionidae</taxon>
        <taxon>Ambleminae</taxon>
        <taxon>Lampsilini</taxon>
        <taxon>Potamilus</taxon>
    </lineage>
</organism>
<dbReference type="AlphaFoldDB" id="A0AAE0T2E4"/>
<dbReference type="EMBL" id="JAEAOA010002350">
    <property type="protein sequence ID" value="KAK3601913.1"/>
    <property type="molecule type" value="Genomic_DNA"/>
</dbReference>
<reference evidence="1" key="2">
    <citation type="journal article" date="2021" name="Genome Biol. Evol.">
        <title>Developing a high-quality reference genome for a parasitic bivalve with doubly uniparental inheritance (Bivalvia: Unionida).</title>
        <authorList>
            <person name="Smith C.H."/>
        </authorList>
    </citation>
    <scope>NUCLEOTIDE SEQUENCE</scope>
    <source>
        <strain evidence="1">CHS0354</strain>
        <tissue evidence="1">Mantle</tissue>
    </source>
</reference>